<sequence>MERGIIAMAGWLSLYIWSVLVMNGEVDGDQLVDITFLKSAIPKGAVCLDGSPPAYSYSEGYGNGSNSWIVYLQSGGWCSSKIECYNRSTTPRGSTYPFIGNQTNFSGLLDTNSTFNPDFYNWHKVYIYYCDGSSFMSDIKHVDPRTNVTYRGARIFKVVMEELISKEMGNAQNAMLVGTSAGAMTTTLHCDKFRNLFSKTSRVKCISDSGFIIHGKGHLGDHYREKYYANVIRTHGLRKSLPKSCTSKMNPNLCLFPEYYVGDIKTPLFLLESAFDAFQIEYNTLPVVGGRLGWSNCLGNLRHCNSTQLGIMRDFRNTLIGALLKLKQSLSRGMFVHSCYLHGHILIIQEWTCSSLQGNNVLANKTIAQAISDWYFDRSSFRQIDIENDLPRNCSSSITPDLFVHKCLATLSNHPTCNYS</sequence>
<keyword evidence="6 7" id="KW-0378">Hydrolase</keyword>
<dbReference type="InterPro" id="IPR004963">
    <property type="entry name" value="PAE/NOTUM"/>
</dbReference>
<keyword evidence="6" id="KW-0732">Signal</keyword>
<evidence type="ECO:0000256" key="3">
    <source>
        <dbReference type="ARBA" id="ARBA00005784"/>
    </source>
</evidence>
<reference evidence="7 8" key="1">
    <citation type="submission" date="2024-06" db="EMBL/GenBank/DDBJ databases">
        <title>A chromosome level genome sequence of Diviner's sage (Salvia divinorum).</title>
        <authorList>
            <person name="Ford S.A."/>
            <person name="Ro D.-K."/>
            <person name="Ness R.W."/>
            <person name="Phillips M.A."/>
        </authorList>
    </citation>
    <scope>NUCLEOTIDE SEQUENCE [LARGE SCALE GENOMIC DNA]</scope>
    <source>
        <strain evidence="7">SAF-2024a</strain>
        <tissue evidence="7">Leaf</tissue>
    </source>
</reference>
<evidence type="ECO:0000313" key="7">
    <source>
        <dbReference type="EMBL" id="KAL1554158.1"/>
    </source>
</evidence>
<evidence type="ECO:0000256" key="6">
    <source>
        <dbReference type="RuleBase" id="RU363114"/>
    </source>
</evidence>
<evidence type="ECO:0000313" key="8">
    <source>
        <dbReference type="Proteomes" id="UP001567538"/>
    </source>
</evidence>
<name>A0ABD1HCJ3_SALDI</name>
<dbReference type="GO" id="GO:0071555">
    <property type="term" value="P:cell wall organization"/>
    <property type="evidence" value="ECO:0007669"/>
    <property type="project" value="UniProtKB-KW"/>
</dbReference>
<dbReference type="AlphaFoldDB" id="A0ABD1HCJ3"/>
<dbReference type="EMBL" id="JBEAFC010000006">
    <property type="protein sequence ID" value="KAL1554158.1"/>
    <property type="molecule type" value="Genomic_DNA"/>
</dbReference>
<evidence type="ECO:0000256" key="4">
    <source>
        <dbReference type="ARBA" id="ARBA00022512"/>
    </source>
</evidence>
<dbReference type="PANTHER" id="PTHR21562:SF65">
    <property type="entry name" value="PECTIN ACETYLESTERASE"/>
    <property type="match status" value="1"/>
</dbReference>
<dbReference type="GO" id="GO:0016787">
    <property type="term" value="F:hydrolase activity"/>
    <property type="evidence" value="ECO:0007669"/>
    <property type="project" value="UniProtKB-KW"/>
</dbReference>
<comment type="similarity">
    <text evidence="3 6">Belongs to the pectinacetylesterase family.</text>
</comment>
<dbReference type="EC" id="3.1.1.-" evidence="6"/>
<evidence type="ECO:0000256" key="5">
    <source>
        <dbReference type="ARBA" id="ARBA00023316"/>
    </source>
</evidence>
<gene>
    <name evidence="7" type="ORF">AAHA92_14750</name>
</gene>
<comment type="subcellular location">
    <subcellularLocation>
        <location evidence="2 6">Secreted</location>
        <location evidence="2 6">Cell wall</location>
    </subcellularLocation>
</comment>
<comment type="function">
    <text evidence="1 6">Hydrolyzes acetyl esters in homogalacturonan regions of pectin. In type I primary cell wall, galacturonic acid residues of pectin can be acetylated at the O-2 and O-3 positions. Decreasing the degree of acetylation of pectin gels in vitro alters their physical properties.</text>
</comment>
<feature type="chain" id="PRO_5044525975" description="Pectin acetylesterase" evidence="6">
    <location>
        <begin position="29"/>
        <end position="420"/>
    </location>
</feature>
<dbReference type="Pfam" id="PF03283">
    <property type="entry name" value="PAE"/>
    <property type="match status" value="1"/>
</dbReference>
<feature type="signal peptide" evidence="6">
    <location>
        <begin position="1"/>
        <end position="28"/>
    </location>
</feature>
<accession>A0ABD1HCJ3</accession>
<organism evidence="7 8">
    <name type="scientific">Salvia divinorum</name>
    <name type="common">Maria pastora</name>
    <name type="synonym">Diviner's sage</name>
    <dbReference type="NCBI Taxonomy" id="28513"/>
    <lineage>
        <taxon>Eukaryota</taxon>
        <taxon>Viridiplantae</taxon>
        <taxon>Streptophyta</taxon>
        <taxon>Embryophyta</taxon>
        <taxon>Tracheophyta</taxon>
        <taxon>Spermatophyta</taxon>
        <taxon>Magnoliopsida</taxon>
        <taxon>eudicotyledons</taxon>
        <taxon>Gunneridae</taxon>
        <taxon>Pentapetalae</taxon>
        <taxon>asterids</taxon>
        <taxon>lamiids</taxon>
        <taxon>Lamiales</taxon>
        <taxon>Lamiaceae</taxon>
        <taxon>Nepetoideae</taxon>
        <taxon>Mentheae</taxon>
        <taxon>Salviinae</taxon>
        <taxon>Salvia</taxon>
        <taxon>Salvia subgen. Calosphace</taxon>
    </lineage>
</organism>
<keyword evidence="4 6" id="KW-0134">Cell wall</keyword>
<keyword evidence="8" id="KW-1185">Reference proteome</keyword>
<dbReference type="Proteomes" id="UP001567538">
    <property type="component" value="Unassembled WGS sequence"/>
</dbReference>
<proteinExistence type="inferred from homology"/>
<evidence type="ECO:0000256" key="2">
    <source>
        <dbReference type="ARBA" id="ARBA00004191"/>
    </source>
</evidence>
<protein>
    <recommendedName>
        <fullName evidence="6">Pectin acetylesterase</fullName>
        <ecNumber evidence="6">3.1.1.-</ecNumber>
    </recommendedName>
</protein>
<evidence type="ECO:0000256" key="1">
    <source>
        <dbReference type="ARBA" id="ARBA00003534"/>
    </source>
</evidence>
<keyword evidence="5 6" id="KW-0961">Cell wall biogenesis/degradation</keyword>
<comment type="caution">
    <text evidence="7">The sequence shown here is derived from an EMBL/GenBank/DDBJ whole genome shotgun (WGS) entry which is preliminary data.</text>
</comment>
<dbReference type="PANTHER" id="PTHR21562">
    <property type="entry name" value="NOTUM-RELATED"/>
    <property type="match status" value="1"/>
</dbReference>
<keyword evidence="6" id="KW-0964">Secreted</keyword>